<dbReference type="RefSeq" id="WP_111738885.1">
    <property type="nucleotide sequence ID" value="NZ_LR698987.1"/>
</dbReference>
<protein>
    <submittedName>
        <fullName evidence="6">DnaK suppressor protein</fullName>
    </submittedName>
</protein>
<dbReference type="SUPFAM" id="SSF57716">
    <property type="entry name" value="Glucocorticoid receptor-like (DNA-binding domain)"/>
    <property type="match status" value="1"/>
</dbReference>
<accession>A0A2X4U767</accession>
<feature type="domain" description="Zinc finger DksA/TraR C4-type" evidence="5">
    <location>
        <begin position="37"/>
        <end position="67"/>
    </location>
</feature>
<keyword evidence="7" id="KW-1185">Reference proteome</keyword>
<dbReference type="InterPro" id="IPR012783">
    <property type="entry name" value="Znf_C4_TraR"/>
</dbReference>
<evidence type="ECO:0000313" key="7">
    <source>
        <dbReference type="Proteomes" id="UP000249005"/>
    </source>
</evidence>
<dbReference type="KEGG" id="lri:NCTC12151_00188"/>
<keyword evidence="1" id="KW-0479">Metal-binding</keyword>
<dbReference type="AlphaFoldDB" id="A0A2X4U767"/>
<keyword evidence="2" id="KW-0863">Zinc-finger</keyword>
<dbReference type="PANTHER" id="PTHR38777">
    <property type="entry name" value="FELS-2 PROPHAGE PROTEIN"/>
    <property type="match status" value="1"/>
</dbReference>
<evidence type="ECO:0000259" key="5">
    <source>
        <dbReference type="Pfam" id="PF01258"/>
    </source>
</evidence>
<evidence type="ECO:0000313" key="6">
    <source>
        <dbReference type="EMBL" id="SQI34479.1"/>
    </source>
</evidence>
<evidence type="ECO:0000256" key="4">
    <source>
        <dbReference type="PROSITE-ProRule" id="PRU00510"/>
    </source>
</evidence>
<sequence>MASGWVADGAVQDQIDSTISDAVAKARAQLHDGESAHYCLECGEEIPQARRVALPGVQYCITCQQKLDKKHQHIAGYNRRGSKDSQLR</sequence>
<organism evidence="6 7">
    <name type="scientific">Leminorella richardii</name>
    <dbReference type="NCBI Taxonomy" id="158841"/>
    <lineage>
        <taxon>Bacteria</taxon>
        <taxon>Pseudomonadati</taxon>
        <taxon>Pseudomonadota</taxon>
        <taxon>Gammaproteobacteria</taxon>
        <taxon>Enterobacterales</taxon>
        <taxon>Budviciaceae</taxon>
        <taxon>Leminorella</taxon>
    </lineage>
</organism>
<dbReference type="Gene3D" id="1.20.120.910">
    <property type="entry name" value="DksA, coiled-coil domain"/>
    <property type="match status" value="1"/>
</dbReference>
<reference evidence="6 7" key="1">
    <citation type="submission" date="2018-06" db="EMBL/GenBank/DDBJ databases">
        <authorList>
            <consortium name="Pathogen Informatics"/>
            <person name="Doyle S."/>
        </authorList>
    </citation>
    <scope>NUCLEOTIDE SEQUENCE [LARGE SCALE GENOMIC DNA]</scope>
    <source>
        <strain evidence="6 7">NCTC12151</strain>
    </source>
</reference>
<name>A0A2X4U767_9GAMM</name>
<dbReference type="GO" id="GO:0008270">
    <property type="term" value="F:zinc ion binding"/>
    <property type="evidence" value="ECO:0007669"/>
    <property type="project" value="UniProtKB-KW"/>
</dbReference>
<dbReference type="PANTHER" id="PTHR38777:SF1">
    <property type="entry name" value="DNAK SUPPRESSOR PROTEIN"/>
    <property type="match status" value="1"/>
</dbReference>
<dbReference type="NCBIfam" id="NF008243">
    <property type="entry name" value="PRK11019.1"/>
    <property type="match status" value="1"/>
</dbReference>
<dbReference type="Proteomes" id="UP000249005">
    <property type="component" value="Chromosome 1"/>
</dbReference>
<feature type="zinc finger region" description="dksA C4-type" evidence="4">
    <location>
        <begin position="39"/>
        <end position="63"/>
    </location>
</feature>
<evidence type="ECO:0000256" key="1">
    <source>
        <dbReference type="ARBA" id="ARBA00022723"/>
    </source>
</evidence>
<proteinExistence type="predicted"/>
<dbReference type="Pfam" id="PF01258">
    <property type="entry name" value="zf-dskA_traR"/>
    <property type="match status" value="1"/>
</dbReference>
<evidence type="ECO:0000256" key="3">
    <source>
        <dbReference type="ARBA" id="ARBA00022833"/>
    </source>
</evidence>
<gene>
    <name evidence="6" type="primary">ybiI</name>
    <name evidence="6" type="ORF">NCTC12151_00188</name>
</gene>
<dbReference type="GO" id="GO:1900378">
    <property type="term" value="P:positive regulation of secondary metabolite biosynthetic process"/>
    <property type="evidence" value="ECO:0007669"/>
    <property type="project" value="TreeGrafter"/>
</dbReference>
<dbReference type="EMBL" id="LS483470">
    <property type="protein sequence ID" value="SQI34479.1"/>
    <property type="molecule type" value="Genomic_DNA"/>
</dbReference>
<dbReference type="InterPro" id="IPR000962">
    <property type="entry name" value="Znf_DskA_TraR"/>
</dbReference>
<evidence type="ECO:0000256" key="2">
    <source>
        <dbReference type="ARBA" id="ARBA00022771"/>
    </source>
</evidence>
<dbReference type="PROSITE" id="PS51128">
    <property type="entry name" value="ZF_DKSA_2"/>
    <property type="match status" value="1"/>
</dbReference>
<keyword evidence="3" id="KW-0862">Zinc</keyword>
<dbReference type="OrthoDB" id="962301at2"/>
<dbReference type="NCBIfam" id="TIGR02419">
    <property type="entry name" value="C4_traR_proteo"/>
    <property type="match status" value="1"/>
</dbReference>